<accession>D7FTG8</accession>
<dbReference type="AlphaFoldDB" id="D7FTG8"/>
<evidence type="ECO:0000313" key="2">
    <source>
        <dbReference type="Proteomes" id="UP000002630"/>
    </source>
</evidence>
<name>D7FTG8_ECTSI</name>
<sequence length="1049" mass="112353">MYKGDERTRTLEINIDNLPYTVWTSSGTTTDFETIEVDTMGRWIEIVGVLEDSEWLSIMEVEILVDGGVTDTDDVVDTTEVEAGSLGTVTATSALFDPSLGDSNGCDPAGCTAELTRDGDVSDESRWSCAPSLGGTCSISYDLGAVYDLSELRLALYKGTTRVRTVDVTVDGSLATTWTSSGTTDGFESMHLSGYSGQVVTVTGVLDSSEWLSITETEIMVLSDGVVSPPSPSTTTPAPVFAPVATPSPTPTVPTPEQLFAAKEIDEIGAVTTTATLFDPRVLADDGCDPSGCTADLTRDGDYATSSRWSCAPKLGGDGDSCTISYDLGQVYNLAQIRLAMYKGDERQVTAEVRVDGVLVTTWTSSGTTVGAESILFSDTTSGQVVEVTGVLGDSEWLSIIETLIYVWPDTAPTPSTTGSTPAPAPDTPVGELTAVGLLPLADCTGCFGEDLPPFHSKDGDFSTSWTCVGSSECTLRFDLFSWRHIKQVKIALPDGAERAVDMRIAGRYDDELAAAFAEAYVTSSGTTDEFETYDFDVFTNEILISGVFTSDSQTISISEVEFMEELQAGEIQISEWDTPLADARVDGPTTDAFDWTSDSNDAIGRTVDFELASYAMVDAVEIKFPVGDTYKFDLELNDDQIRGEILKTITGFESADTADWQSFDLSQHLDADQFLTEINIVVQGTGSGTPGFAMLDLRVMGTAIDNPTDTVYVGSTFIERWTRLTDRYPDFVAEGTGDQKTIMEAICTVKKASFDGVDCVGGDDAATGTVVLPQGNWYVDGNIFMKSGVFLDGSFSEDSPYFTGIILEEGAAGKTDIDAMLVMDGISNAMTDNIWIRGHYDPDTSNDTPAVPGLGSTGLSVVGSTNITLLDAEIRFIDGDALVVRDSNMISIDAGEYEELYTPWSLASSRGTGLIVDSCDSIYVRRHTLYENGVAGIHIMGTTNFTFDATIGEESNVGEGNVGNLDGQQPIDVIIESSTLVTFNDLRVQSSNDPIMTVSDHSTVSFNNLGLSRVEADACVIQTDDTSTVTIDADEDELTLDGTCYVRV</sequence>
<reference evidence="1 2" key="1">
    <citation type="journal article" date="2010" name="Nature">
        <title>The Ectocarpus genome and the independent evolution of multicellularity in brown algae.</title>
        <authorList>
            <person name="Cock J.M."/>
            <person name="Sterck L."/>
            <person name="Rouze P."/>
            <person name="Scornet D."/>
            <person name="Allen A.E."/>
            <person name="Amoutzias G."/>
            <person name="Anthouard V."/>
            <person name="Artiguenave F."/>
            <person name="Aury J.M."/>
            <person name="Badger J.H."/>
            <person name="Beszteri B."/>
            <person name="Billiau K."/>
            <person name="Bonnet E."/>
            <person name="Bothwell J.H."/>
            <person name="Bowler C."/>
            <person name="Boyen C."/>
            <person name="Brownlee C."/>
            <person name="Carrano C.J."/>
            <person name="Charrier B."/>
            <person name="Cho G.Y."/>
            <person name="Coelho S.M."/>
            <person name="Collen J."/>
            <person name="Corre E."/>
            <person name="Da Silva C."/>
            <person name="Delage L."/>
            <person name="Delaroque N."/>
            <person name="Dittami S.M."/>
            <person name="Doulbeau S."/>
            <person name="Elias M."/>
            <person name="Farnham G."/>
            <person name="Gachon C.M."/>
            <person name="Gschloessl B."/>
            <person name="Heesch S."/>
            <person name="Jabbari K."/>
            <person name="Jubin C."/>
            <person name="Kawai H."/>
            <person name="Kimura K."/>
            <person name="Kloareg B."/>
            <person name="Kupper F.C."/>
            <person name="Lang D."/>
            <person name="Le Bail A."/>
            <person name="Leblanc C."/>
            <person name="Lerouge P."/>
            <person name="Lohr M."/>
            <person name="Lopez P.J."/>
            <person name="Martens C."/>
            <person name="Maumus F."/>
            <person name="Michel G."/>
            <person name="Miranda-Saavedra D."/>
            <person name="Morales J."/>
            <person name="Moreau H."/>
            <person name="Motomura T."/>
            <person name="Nagasato C."/>
            <person name="Napoli C.A."/>
            <person name="Nelson D.R."/>
            <person name="Nyvall-Collen P."/>
            <person name="Peters A.F."/>
            <person name="Pommier C."/>
            <person name="Potin P."/>
            <person name="Poulain J."/>
            <person name="Quesneville H."/>
            <person name="Read B."/>
            <person name="Rensing S.A."/>
            <person name="Ritter A."/>
            <person name="Rousvoal S."/>
            <person name="Samanta M."/>
            <person name="Samson G."/>
            <person name="Schroeder D.C."/>
            <person name="Segurens B."/>
            <person name="Strittmatter M."/>
            <person name="Tonon T."/>
            <person name="Tregear J.W."/>
            <person name="Valentin K."/>
            <person name="von Dassow P."/>
            <person name="Yamagishi T."/>
            <person name="Van de Peer Y."/>
            <person name="Wincker P."/>
        </authorList>
    </citation>
    <scope>NUCLEOTIDE SEQUENCE [LARGE SCALE GENOMIC DNA]</scope>
    <source>
        <strain evidence="2">Ec32 / CCAP1310/4</strain>
    </source>
</reference>
<dbReference type="InParanoid" id="D7FTG8"/>
<evidence type="ECO:0008006" key="3">
    <source>
        <dbReference type="Google" id="ProtNLM"/>
    </source>
</evidence>
<dbReference type="InterPro" id="IPR011050">
    <property type="entry name" value="Pectin_lyase_fold/virulence"/>
</dbReference>
<evidence type="ECO:0000313" key="1">
    <source>
        <dbReference type="EMBL" id="CBJ48546.1"/>
    </source>
</evidence>
<dbReference type="SUPFAM" id="SSF51126">
    <property type="entry name" value="Pectin lyase-like"/>
    <property type="match status" value="1"/>
</dbReference>
<dbReference type="InterPro" id="IPR008979">
    <property type="entry name" value="Galactose-bd-like_sf"/>
</dbReference>
<dbReference type="Gene3D" id="2.60.120.260">
    <property type="entry name" value="Galactose-binding domain-like"/>
    <property type="match status" value="2"/>
</dbReference>
<dbReference type="OrthoDB" id="211533at2759"/>
<organism evidence="1 2">
    <name type="scientific">Ectocarpus siliculosus</name>
    <name type="common">Brown alga</name>
    <name type="synonym">Conferva siliculosa</name>
    <dbReference type="NCBI Taxonomy" id="2880"/>
    <lineage>
        <taxon>Eukaryota</taxon>
        <taxon>Sar</taxon>
        <taxon>Stramenopiles</taxon>
        <taxon>Ochrophyta</taxon>
        <taxon>PX clade</taxon>
        <taxon>Phaeophyceae</taxon>
        <taxon>Ectocarpales</taxon>
        <taxon>Ectocarpaceae</taxon>
        <taxon>Ectocarpus</taxon>
    </lineage>
</organism>
<proteinExistence type="predicted"/>
<dbReference type="Proteomes" id="UP000002630">
    <property type="component" value="Linkage Group LG11"/>
</dbReference>
<dbReference type="EMBL" id="FN649736">
    <property type="protein sequence ID" value="CBJ48546.1"/>
    <property type="molecule type" value="Genomic_DNA"/>
</dbReference>
<dbReference type="InterPro" id="IPR012334">
    <property type="entry name" value="Pectin_lyas_fold"/>
</dbReference>
<gene>
    <name evidence="1" type="ORF">Esi_0025_0100</name>
</gene>
<dbReference type="SUPFAM" id="SSF49785">
    <property type="entry name" value="Galactose-binding domain-like"/>
    <property type="match status" value="1"/>
</dbReference>
<protein>
    <recommendedName>
        <fullName evidence="3">F5/8 type C domain-containing protein</fullName>
    </recommendedName>
</protein>
<keyword evidence="2" id="KW-1185">Reference proteome</keyword>
<dbReference type="Gene3D" id="2.160.20.10">
    <property type="entry name" value="Single-stranded right-handed beta-helix, Pectin lyase-like"/>
    <property type="match status" value="1"/>
</dbReference>
<dbReference type="EMBL" id="FN648431">
    <property type="protein sequence ID" value="CBJ48546.1"/>
    <property type="molecule type" value="Genomic_DNA"/>
</dbReference>